<proteinExistence type="predicted"/>
<keyword evidence="9" id="KW-1185">Reference proteome</keyword>
<evidence type="ECO:0000256" key="6">
    <source>
        <dbReference type="ARBA" id="ARBA00023128"/>
    </source>
</evidence>
<dbReference type="GO" id="GO:0005739">
    <property type="term" value="C:mitochondrion"/>
    <property type="evidence" value="ECO:0007669"/>
    <property type="project" value="UniProtKB-SubCell"/>
</dbReference>
<protein>
    <submittedName>
        <fullName evidence="8">Armadillo-type protein</fullName>
    </submittedName>
</protein>
<dbReference type="InterPro" id="IPR011989">
    <property type="entry name" value="ARM-like"/>
</dbReference>
<evidence type="ECO:0000256" key="2">
    <source>
        <dbReference type="ARBA" id="ARBA00004240"/>
    </source>
</evidence>
<dbReference type="EMBL" id="ML002517">
    <property type="protein sequence ID" value="RKP37264.1"/>
    <property type="molecule type" value="Genomic_DNA"/>
</dbReference>
<evidence type="ECO:0000256" key="3">
    <source>
        <dbReference type="ARBA" id="ARBA00004514"/>
    </source>
</evidence>
<reference evidence="9" key="1">
    <citation type="journal article" date="2018" name="Nat. Microbiol.">
        <title>Leveraging single-cell genomics to expand the fungal tree of life.</title>
        <authorList>
            <person name="Ahrendt S.R."/>
            <person name="Quandt C.A."/>
            <person name="Ciobanu D."/>
            <person name="Clum A."/>
            <person name="Salamov A."/>
            <person name="Andreopoulos B."/>
            <person name="Cheng J.F."/>
            <person name="Woyke T."/>
            <person name="Pelin A."/>
            <person name="Henrissat B."/>
            <person name="Reynolds N.K."/>
            <person name="Benny G.L."/>
            <person name="Smith M.E."/>
            <person name="James T.Y."/>
            <person name="Grigoriev I.V."/>
        </authorList>
    </citation>
    <scope>NUCLEOTIDE SEQUENCE [LARGE SCALE GENOMIC DNA]</scope>
    <source>
        <strain evidence="9">RSA 468</strain>
    </source>
</reference>
<evidence type="ECO:0000313" key="9">
    <source>
        <dbReference type="Proteomes" id="UP000268162"/>
    </source>
</evidence>
<dbReference type="GO" id="GO:0005829">
    <property type="term" value="C:cytosol"/>
    <property type="evidence" value="ECO:0007669"/>
    <property type="project" value="UniProtKB-SubCell"/>
</dbReference>
<evidence type="ECO:0000313" key="8">
    <source>
        <dbReference type="EMBL" id="RKP37264.1"/>
    </source>
</evidence>
<evidence type="ECO:0000256" key="4">
    <source>
        <dbReference type="ARBA" id="ARBA00022490"/>
    </source>
</evidence>
<evidence type="ECO:0000256" key="1">
    <source>
        <dbReference type="ARBA" id="ARBA00004173"/>
    </source>
</evidence>
<comment type="subcellular location">
    <subcellularLocation>
        <location evidence="3">Cytoplasm</location>
        <location evidence="3">Cytosol</location>
    </subcellularLocation>
    <subcellularLocation>
        <location evidence="2">Endoplasmic reticulum</location>
    </subcellularLocation>
    <subcellularLocation>
        <location evidence="1">Mitochondrion</location>
    </subcellularLocation>
</comment>
<dbReference type="GO" id="GO:0005085">
    <property type="term" value="F:guanyl-nucleotide exchange factor activity"/>
    <property type="evidence" value="ECO:0007669"/>
    <property type="project" value="InterPro"/>
</dbReference>
<evidence type="ECO:0000256" key="7">
    <source>
        <dbReference type="SAM" id="MobiDB-lite"/>
    </source>
</evidence>
<keyword evidence="5" id="KW-0256">Endoplasmic reticulum</keyword>
<dbReference type="GO" id="GO:0005783">
    <property type="term" value="C:endoplasmic reticulum"/>
    <property type="evidence" value="ECO:0007669"/>
    <property type="project" value="UniProtKB-SubCell"/>
</dbReference>
<dbReference type="SMART" id="SM00185">
    <property type="entry name" value="ARM"/>
    <property type="match status" value="3"/>
</dbReference>
<gene>
    <name evidence="8" type="ORF">BJ085DRAFT_31035</name>
</gene>
<accession>A0A4P9ZUL9</accession>
<dbReference type="InterPro" id="IPR016024">
    <property type="entry name" value="ARM-type_fold"/>
</dbReference>
<dbReference type="PANTHER" id="PTHR10957">
    <property type="entry name" value="RAP1 GTPASE-GDP DISSOCIATION STIMULATOR 1"/>
    <property type="match status" value="1"/>
</dbReference>
<feature type="region of interest" description="Disordered" evidence="7">
    <location>
        <begin position="295"/>
        <end position="320"/>
    </location>
</feature>
<keyword evidence="6" id="KW-0496">Mitochondrion</keyword>
<dbReference type="Gene3D" id="1.25.10.10">
    <property type="entry name" value="Leucine-rich Repeat Variant"/>
    <property type="match status" value="2"/>
</dbReference>
<organism evidence="8 9">
    <name type="scientific">Dimargaris cristalligena</name>
    <dbReference type="NCBI Taxonomy" id="215637"/>
    <lineage>
        <taxon>Eukaryota</taxon>
        <taxon>Fungi</taxon>
        <taxon>Fungi incertae sedis</taxon>
        <taxon>Zoopagomycota</taxon>
        <taxon>Kickxellomycotina</taxon>
        <taxon>Dimargaritomycetes</taxon>
        <taxon>Dimargaritales</taxon>
        <taxon>Dimargaritaceae</taxon>
        <taxon>Dimargaris</taxon>
    </lineage>
</organism>
<dbReference type="InterPro" id="IPR040144">
    <property type="entry name" value="RAP1GDS1"/>
</dbReference>
<name>A0A4P9ZUL9_9FUNG</name>
<dbReference type="InterPro" id="IPR000225">
    <property type="entry name" value="Armadillo"/>
</dbReference>
<evidence type="ECO:0000256" key="5">
    <source>
        <dbReference type="ARBA" id="ARBA00022824"/>
    </source>
</evidence>
<dbReference type="AlphaFoldDB" id="A0A4P9ZUL9"/>
<dbReference type="SUPFAM" id="SSF48371">
    <property type="entry name" value="ARM repeat"/>
    <property type="match status" value="1"/>
</dbReference>
<dbReference type="Proteomes" id="UP000268162">
    <property type="component" value="Unassembled WGS sequence"/>
</dbReference>
<dbReference type="STRING" id="215637.A0A4P9ZUL9"/>
<keyword evidence="4" id="KW-0963">Cytoplasm</keyword>
<sequence length="792" mass="86071">MTTDVSTLGSLVRASEALTPGHAELFTATHLPHLEAVVDQFIKRSGRGDLTAADSVPLALQVLANASRYGAPLLNLYIQSRPEAAAFTALAVQTLRLIANLVADHEPNRNLILQLGIPHHLVALVKDHAIPIDVLRAALGAMLNASLDYEPCQKSLIEQTAIEALVGTFQNPARIVDHDMVVNLVIRNLSNLAEQEASLSHFHSTTAATTIIGLAAVYKPVFQGPMGQEVFMDLLSLLEALLRHPPIQVDVVRNGKLVTLLDLVEVLVLGQLQVPASEATDASAPIARALESLSLDSDDEEEAGEEKTSPSPAGATDSSPKTQAIDLLSQTLVSVTSNDIWVLDFSISSALPYIVLFGQYLVFNIQFELLHMHRCPRPFLSDDNMDRLLEDPAVFSRLRTWLWLRPSSVETEPDLTSKKDPKKLAARTGQLQTLAALCIGNVARSDKICLAVVQEHRIGPALVDLLKETKDYRIQHAVTGLLRNLTIPEPNKRVFGQTPLIPLVARLVDTKIAPLQMNVIRILKHLVSYNQSPNTLQMVQPLGIDSAPAMVHSVAQAAAAVTRAMEDEQDEIDLFRNTPLGLLIGVLGDNYPEPIYCEGGRVVADVVKTAFTAQDDAATQTRLILSNQLAQLIPPLAFLLTQAKFQVLQHEAIFALSLLMHHADTTSCMRALERCLAPVSSGPQASTSDGPVGQAPPQPMATVDWLAKLIDLAGDGQKAAESRSNALKLLLSLSTDLLSHSEGLVLMKAGLLTINQTNIPCPEENLYLLAPEQEVFRYTSELHTELAKLRDQ</sequence>